<dbReference type="Gramene" id="CDY24244">
    <property type="protein sequence ID" value="CDY24244"/>
    <property type="gene ID" value="GSBRNA2T00026380001"/>
</dbReference>
<keyword evidence="4" id="KW-1185">Reference proteome</keyword>
<evidence type="ECO:0000313" key="3">
    <source>
        <dbReference type="EMBL" id="CDY24244.1"/>
    </source>
</evidence>
<reference evidence="3 4" key="1">
    <citation type="journal article" date="2014" name="Science">
        <title>Plant genetics. Early allopolyploid evolution in the post-Neolithic Brassica napus oilseed genome.</title>
        <authorList>
            <person name="Chalhoub B."/>
            <person name="Denoeud F."/>
            <person name="Liu S."/>
            <person name="Parkin I.A."/>
            <person name="Tang H."/>
            <person name="Wang X."/>
            <person name="Chiquet J."/>
            <person name="Belcram H."/>
            <person name="Tong C."/>
            <person name="Samans B."/>
            <person name="Correa M."/>
            <person name="Da Silva C."/>
            <person name="Just J."/>
            <person name="Falentin C."/>
            <person name="Koh C.S."/>
            <person name="Le Clainche I."/>
            <person name="Bernard M."/>
            <person name="Bento P."/>
            <person name="Noel B."/>
            <person name="Labadie K."/>
            <person name="Alberti A."/>
            <person name="Charles M."/>
            <person name="Arnaud D."/>
            <person name="Guo H."/>
            <person name="Daviaud C."/>
            <person name="Alamery S."/>
            <person name="Jabbari K."/>
            <person name="Zhao M."/>
            <person name="Edger P.P."/>
            <person name="Chelaifa H."/>
            <person name="Tack D."/>
            <person name="Lassalle G."/>
            <person name="Mestiri I."/>
            <person name="Schnel N."/>
            <person name="Le Paslier M.C."/>
            <person name="Fan G."/>
            <person name="Renault V."/>
            <person name="Bayer P.E."/>
            <person name="Golicz A.A."/>
            <person name="Manoli S."/>
            <person name="Lee T.H."/>
            <person name="Thi V.H."/>
            <person name="Chalabi S."/>
            <person name="Hu Q."/>
            <person name="Fan C."/>
            <person name="Tollenaere R."/>
            <person name="Lu Y."/>
            <person name="Battail C."/>
            <person name="Shen J."/>
            <person name="Sidebottom C.H."/>
            <person name="Wang X."/>
            <person name="Canaguier A."/>
            <person name="Chauveau A."/>
            <person name="Berard A."/>
            <person name="Deniot G."/>
            <person name="Guan M."/>
            <person name="Liu Z."/>
            <person name="Sun F."/>
            <person name="Lim Y.P."/>
            <person name="Lyons E."/>
            <person name="Town C.D."/>
            <person name="Bancroft I."/>
            <person name="Wang X."/>
            <person name="Meng J."/>
            <person name="Ma J."/>
            <person name="Pires J.C."/>
            <person name="King G.J."/>
            <person name="Brunel D."/>
            <person name="Delourme R."/>
            <person name="Renard M."/>
            <person name="Aury J.M."/>
            <person name="Adams K.L."/>
            <person name="Batley J."/>
            <person name="Snowdon R.J."/>
            <person name="Tost J."/>
            <person name="Edwards D."/>
            <person name="Zhou Y."/>
            <person name="Hua W."/>
            <person name="Sharpe A.G."/>
            <person name="Paterson A.H."/>
            <person name="Guan C."/>
            <person name="Wincker P."/>
        </authorList>
    </citation>
    <scope>NUCLEOTIDE SEQUENCE [LARGE SCALE GENOMIC DNA]</scope>
    <source>
        <strain evidence="4">cv. Darmor-bzh</strain>
    </source>
</reference>
<name>A0A078GFY3_BRANA</name>
<dbReference type="Proteomes" id="UP001295469">
    <property type="component" value="Chromosome C01"/>
</dbReference>
<dbReference type="AlphaFoldDB" id="A0A078GFY3"/>
<organism evidence="3 4">
    <name type="scientific">Brassica napus</name>
    <name type="common">Rape</name>
    <dbReference type="NCBI Taxonomy" id="3708"/>
    <lineage>
        <taxon>Eukaryota</taxon>
        <taxon>Viridiplantae</taxon>
        <taxon>Streptophyta</taxon>
        <taxon>Embryophyta</taxon>
        <taxon>Tracheophyta</taxon>
        <taxon>Spermatophyta</taxon>
        <taxon>Magnoliopsida</taxon>
        <taxon>eudicotyledons</taxon>
        <taxon>Gunneridae</taxon>
        <taxon>Pentapetalae</taxon>
        <taxon>rosids</taxon>
        <taxon>malvids</taxon>
        <taxon>Brassicales</taxon>
        <taxon>Brassicaceae</taxon>
        <taxon>Brassiceae</taxon>
        <taxon>Brassica</taxon>
    </lineage>
</organism>
<evidence type="ECO:0000256" key="1">
    <source>
        <dbReference type="SAM" id="MobiDB-lite"/>
    </source>
</evidence>
<evidence type="ECO:0000313" key="4">
    <source>
        <dbReference type="Proteomes" id="UP000028999"/>
    </source>
</evidence>
<gene>
    <name evidence="3" type="primary">BnaC01g38240D</name>
    <name evidence="2" type="ORF">DARMORV10_C01P52350.1</name>
    <name evidence="3" type="ORF">GSBRNA2T00026380001</name>
</gene>
<sequence>MSESSEANEESSRPEVEKGSYQYEQPMISISSATSFSSSSSSRLSAGVVLNLRLGSFDLTHVISDCSDAECFCCFLFVDLVVSQTVSL</sequence>
<dbReference type="EMBL" id="HG994365">
    <property type="protein sequence ID" value="CAF2079425.1"/>
    <property type="molecule type" value="Genomic_DNA"/>
</dbReference>
<protein>
    <submittedName>
        <fullName evidence="2">(rape) hypothetical protein</fullName>
    </submittedName>
    <submittedName>
        <fullName evidence="3">BnaC01g38240D protein</fullName>
    </submittedName>
</protein>
<dbReference type="Proteomes" id="UP000028999">
    <property type="component" value="Unassembled WGS sequence"/>
</dbReference>
<evidence type="ECO:0000313" key="2">
    <source>
        <dbReference type="EMBL" id="CAF2079425.1"/>
    </source>
</evidence>
<reference evidence="3" key="2">
    <citation type="submission" date="2014-06" db="EMBL/GenBank/DDBJ databases">
        <authorList>
            <person name="Genoscope - CEA"/>
        </authorList>
    </citation>
    <scope>NUCLEOTIDE SEQUENCE</scope>
</reference>
<feature type="region of interest" description="Disordered" evidence="1">
    <location>
        <begin position="1"/>
        <end position="22"/>
    </location>
</feature>
<accession>A0A078GFY3</accession>
<dbReference type="EMBL" id="LK032155">
    <property type="protein sequence ID" value="CDY24244.1"/>
    <property type="molecule type" value="Genomic_DNA"/>
</dbReference>
<reference evidence="2" key="3">
    <citation type="submission" date="2021-01" db="EMBL/GenBank/DDBJ databases">
        <authorList>
            <consortium name="Genoscope - CEA"/>
            <person name="William W."/>
        </authorList>
    </citation>
    <scope>NUCLEOTIDE SEQUENCE</scope>
</reference>
<dbReference type="PaxDb" id="3708-A0A078GFY3"/>
<proteinExistence type="predicted"/>